<keyword evidence="2" id="KW-0472">Membrane</keyword>
<feature type="transmembrane region" description="Helical" evidence="2">
    <location>
        <begin position="99"/>
        <end position="121"/>
    </location>
</feature>
<evidence type="ECO:0000313" key="3">
    <source>
        <dbReference type="EMBL" id="CAI6087891.1"/>
    </source>
</evidence>
<accession>A0AA35M184</accession>
<dbReference type="AlphaFoldDB" id="A0AA35M184"/>
<feature type="region of interest" description="Disordered" evidence="1">
    <location>
        <begin position="1"/>
        <end position="23"/>
    </location>
</feature>
<reference evidence="3" key="1">
    <citation type="submission" date="2023-01" db="EMBL/GenBank/DDBJ databases">
        <authorList>
            <person name="Piombo E."/>
        </authorList>
    </citation>
    <scope>NUCLEOTIDE SEQUENCE</scope>
</reference>
<proteinExistence type="predicted"/>
<gene>
    <name evidence="3" type="ORF">CCHLO57077_00019145</name>
</gene>
<sequence>MDMPKEYEALEKEDHEHDEQHQSHLYEGKNLASRNEYNIVPKQLYKTDNWLKGYLVVLCLYLAGAIFCMVWSYTGAIIDTDASKRRVFRTSDNLPVDQLYSGIALSALLAPAGILVQWLVYDIRRFHLFALAAQKPIRIADLDDITESLTIWTLRTVVKYSWWYGLMHFILILIGTLLVPVGTLTLTVGPYTHLESGTGVIGLPISRADAAYRNITALSTAMGGTEETSFRPSLDKNDTFLSQAVYTFVGNLVSQSALVNVDSGTLGPVPTHNLTFKYNTTYDGLVFFRWDAHCTAAIEVSYTSHQQEDTTTYNFTLPDGHVESIELLLQSSQRLRLWSNVTERDADTIPTGGTTYFLSATRSILTTNETALLMKGADKSLVQTGDGHWISRTKCTPSFDWTIGSCWFNGTTMTSCQPSPGANTSALDTDALDALSMYMTVIPWYIFDKKIAIVDYTLDALYSIPTAEDFSHFFGNVAHAIVSVSTAGYFGTSTVPTRSLVTELVYIVRTSVLIAVMLMFALTLLVSAIDMIRSKLRRLPYLTAGFMAIAHAVRGPWWENELEGHNAWEYGHSRPPHPSTVMFGFDNSDPKYIRLAPSVEPIHR</sequence>
<evidence type="ECO:0000256" key="1">
    <source>
        <dbReference type="SAM" id="MobiDB-lite"/>
    </source>
</evidence>
<keyword evidence="4" id="KW-1185">Reference proteome</keyword>
<keyword evidence="2" id="KW-1133">Transmembrane helix</keyword>
<keyword evidence="2" id="KW-0812">Transmembrane</keyword>
<dbReference type="EMBL" id="CABFNP030000803">
    <property type="protein sequence ID" value="CAI6087891.1"/>
    <property type="molecule type" value="Genomic_DNA"/>
</dbReference>
<name>A0AA35M184_9HYPO</name>
<dbReference type="Proteomes" id="UP001160390">
    <property type="component" value="Unassembled WGS sequence"/>
</dbReference>
<comment type="caution">
    <text evidence="3">The sequence shown here is derived from an EMBL/GenBank/DDBJ whole genome shotgun (WGS) entry which is preliminary data.</text>
</comment>
<evidence type="ECO:0000256" key="2">
    <source>
        <dbReference type="SAM" id="Phobius"/>
    </source>
</evidence>
<feature type="transmembrane region" description="Helical" evidence="2">
    <location>
        <begin position="504"/>
        <end position="529"/>
    </location>
</feature>
<organism evidence="3 4">
    <name type="scientific">Clonostachys chloroleuca</name>
    <dbReference type="NCBI Taxonomy" id="1926264"/>
    <lineage>
        <taxon>Eukaryota</taxon>
        <taxon>Fungi</taxon>
        <taxon>Dikarya</taxon>
        <taxon>Ascomycota</taxon>
        <taxon>Pezizomycotina</taxon>
        <taxon>Sordariomycetes</taxon>
        <taxon>Hypocreomycetidae</taxon>
        <taxon>Hypocreales</taxon>
        <taxon>Bionectriaceae</taxon>
        <taxon>Clonostachys</taxon>
    </lineage>
</organism>
<feature type="transmembrane region" description="Helical" evidence="2">
    <location>
        <begin position="54"/>
        <end position="78"/>
    </location>
</feature>
<evidence type="ECO:0000313" key="4">
    <source>
        <dbReference type="Proteomes" id="UP001160390"/>
    </source>
</evidence>
<feature type="transmembrane region" description="Helical" evidence="2">
    <location>
        <begin position="162"/>
        <end position="186"/>
    </location>
</feature>
<protein>
    <submittedName>
        <fullName evidence="3">Uncharacterized protein</fullName>
    </submittedName>
</protein>